<dbReference type="Proteomes" id="UP000460287">
    <property type="component" value="Unassembled WGS sequence"/>
</dbReference>
<comment type="catalytic activity">
    <reaction evidence="1 7">
        <text>2-C-methyl-D-erythritol 4-phosphate + CTP + H(+) = 4-CDP-2-C-methyl-D-erythritol + diphosphate</text>
        <dbReference type="Rhea" id="RHEA:13429"/>
        <dbReference type="ChEBI" id="CHEBI:15378"/>
        <dbReference type="ChEBI" id="CHEBI:33019"/>
        <dbReference type="ChEBI" id="CHEBI:37563"/>
        <dbReference type="ChEBI" id="CHEBI:57823"/>
        <dbReference type="ChEBI" id="CHEBI:58262"/>
        <dbReference type="EC" id="2.7.7.60"/>
    </reaction>
</comment>
<feature type="site" description="Transition state stabilizer" evidence="7">
    <location>
        <position position="16"/>
    </location>
</feature>
<evidence type="ECO:0000256" key="3">
    <source>
        <dbReference type="ARBA" id="ARBA00009789"/>
    </source>
</evidence>
<evidence type="ECO:0000313" key="9">
    <source>
        <dbReference type="Proteomes" id="UP000460287"/>
    </source>
</evidence>
<comment type="similarity">
    <text evidence="3 7">Belongs to the IspD/TarI cytidylyltransferase family. IspD subfamily.</text>
</comment>
<evidence type="ECO:0000256" key="1">
    <source>
        <dbReference type="ARBA" id="ARBA00001282"/>
    </source>
</evidence>
<dbReference type="PROSITE" id="PS01295">
    <property type="entry name" value="ISPD"/>
    <property type="match status" value="1"/>
</dbReference>
<dbReference type="InterPro" id="IPR018294">
    <property type="entry name" value="ISPD_synthase_CS"/>
</dbReference>
<dbReference type="Gene3D" id="3.90.550.10">
    <property type="entry name" value="Spore Coat Polysaccharide Biosynthesis Protein SpsA, Chain A"/>
    <property type="match status" value="1"/>
</dbReference>
<feature type="site" description="Positions MEP for the nucleophilic attack" evidence="7">
    <location>
        <position position="154"/>
    </location>
</feature>
<keyword evidence="5 7" id="KW-0548">Nucleotidyltransferase</keyword>
<name>A0A7X2T0T0_9CLOT</name>
<dbReference type="SUPFAM" id="SSF53448">
    <property type="entry name" value="Nucleotide-diphospho-sugar transferases"/>
    <property type="match status" value="1"/>
</dbReference>
<dbReference type="InterPro" id="IPR034683">
    <property type="entry name" value="IspD/TarI"/>
</dbReference>
<dbReference type="EC" id="2.7.7.60" evidence="7"/>
<evidence type="ECO:0000256" key="2">
    <source>
        <dbReference type="ARBA" id="ARBA00004787"/>
    </source>
</evidence>
<dbReference type="PANTHER" id="PTHR32125:SF4">
    <property type="entry name" value="2-C-METHYL-D-ERYTHRITOL 4-PHOSPHATE CYTIDYLYLTRANSFERASE, CHLOROPLASTIC"/>
    <property type="match status" value="1"/>
</dbReference>
<evidence type="ECO:0000256" key="4">
    <source>
        <dbReference type="ARBA" id="ARBA00022679"/>
    </source>
</evidence>
<evidence type="ECO:0000256" key="7">
    <source>
        <dbReference type="HAMAP-Rule" id="MF_00108"/>
    </source>
</evidence>
<dbReference type="FunFam" id="3.90.550.10:FF:000003">
    <property type="entry name" value="2-C-methyl-D-erythritol 4-phosphate cytidylyltransferase"/>
    <property type="match status" value="1"/>
</dbReference>
<sequence length="227" mass="25662">MSKTAVIILAGGRGTRMQSDKSKQFIEVKGRPIIYYTLKRFEENKDIDKIILVLPEDEVAYCRENVLEKYELRVDTIVTGGAERQDSVYNGLKAAEGYDIVLIHDGARPFVSDRIIEEGVKYAEEYGAAAPGVMPKDTIKVKNDENFSVSTPDRSSLVAVQTPQCFKYDIIKDCHDKIRENHIKVTDDTMAIENYGNKVYLFDGEYTNLKITTPEDLVMAEYLADSL</sequence>
<comment type="function">
    <text evidence="7">Catalyzes the formation of 4-diphosphocytidyl-2-C-methyl-D-erythritol from CTP and 2-C-methyl-D-erythritol 4-phosphate (MEP).</text>
</comment>
<organism evidence="8 9">
    <name type="scientific">Inconstantimicrobium porci</name>
    <dbReference type="NCBI Taxonomy" id="2652291"/>
    <lineage>
        <taxon>Bacteria</taxon>
        <taxon>Bacillati</taxon>
        <taxon>Bacillota</taxon>
        <taxon>Clostridia</taxon>
        <taxon>Eubacteriales</taxon>
        <taxon>Clostridiaceae</taxon>
        <taxon>Inconstantimicrobium</taxon>
    </lineage>
</organism>
<evidence type="ECO:0000313" key="8">
    <source>
        <dbReference type="EMBL" id="MSR90480.1"/>
    </source>
</evidence>
<keyword evidence="9" id="KW-1185">Reference proteome</keyword>
<comment type="pathway">
    <text evidence="2 7">Isoprenoid biosynthesis; isopentenyl diphosphate biosynthesis via DXP pathway; isopentenyl diphosphate from 1-deoxy-D-xylulose 5-phosphate: step 2/6.</text>
</comment>
<dbReference type="InterPro" id="IPR029044">
    <property type="entry name" value="Nucleotide-diphossugar_trans"/>
</dbReference>
<dbReference type="HAMAP" id="MF_00108">
    <property type="entry name" value="IspD"/>
    <property type="match status" value="1"/>
</dbReference>
<comment type="caution">
    <text evidence="8">The sequence shown here is derived from an EMBL/GenBank/DDBJ whole genome shotgun (WGS) entry which is preliminary data.</text>
</comment>
<dbReference type="PANTHER" id="PTHR32125">
    <property type="entry name" value="2-C-METHYL-D-ERYTHRITOL 4-PHOSPHATE CYTIDYLYLTRANSFERASE, CHLOROPLASTIC"/>
    <property type="match status" value="1"/>
</dbReference>
<dbReference type="AlphaFoldDB" id="A0A7X2T0T0"/>
<dbReference type="NCBIfam" id="NF001183">
    <property type="entry name" value="PRK00155.1-3"/>
    <property type="match status" value="1"/>
</dbReference>
<keyword evidence="4 7" id="KW-0808">Transferase</keyword>
<reference evidence="8 9" key="1">
    <citation type="submission" date="2019-08" db="EMBL/GenBank/DDBJ databases">
        <title>In-depth cultivation of the pig gut microbiome towards novel bacterial diversity and tailored functional studies.</title>
        <authorList>
            <person name="Wylensek D."/>
            <person name="Hitch T.C.A."/>
            <person name="Clavel T."/>
        </authorList>
    </citation>
    <scope>NUCLEOTIDE SEQUENCE [LARGE SCALE GENOMIC DNA]</scope>
    <source>
        <strain evidence="8 9">WCA-383-APC-5B</strain>
    </source>
</reference>
<dbReference type="NCBIfam" id="TIGR00453">
    <property type="entry name" value="ispD"/>
    <property type="match status" value="1"/>
</dbReference>
<proteinExistence type="inferred from homology"/>
<evidence type="ECO:0000256" key="5">
    <source>
        <dbReference type="ARBA" id="ARBA00022695"/>
    </source>
</evidence>
<dbReference type="UniPathway" id="UPA00056">
    <property type="reaction ID" value="UER00093"/>
</dbReference>
<feature type="site" description="Transition state stabilizer" evidence="7">
    <location>
        <position position="23"/>
    </location>
</feature>
<gene>
    <name evidence="7 8" type="primary">ispD</name>
    <name evidence="8" type="ORF">FYJ33_03365</name>
</gene>
<dbReference type="EMBL" id="VULX01000002">
    <property type="protein sequence ID" value="MSR90480.1"/>
    <property type="molecule type" value="Genomic_DNA"/>
</dbReference>
<dbReference type="CDD" id="cd02516">
    <property type="entry name" value="CDP-ME_synthetase"/>
    <property type="match status" value="1"/>
</dbReference>
<dbReference type="GO" id="GO:0050518">
    <property type="term" value="F:2-C-methyl-D-erythritol 4-phosphate cytidylyltransferase activity"/>
    <property type="evidence" value="ECO:0007669"/>
    <property type="project" value="UniProtKB-UniRule"/>
</dbReference>
<dbReference type="RefSeq" id="WP_154530360.1">
    <property type="nucleotide sequence ID" value="NZ_JAQXTV010000057.1"/>
</dbReference>
<dbReference type="GO" id="GO:0019288">
    <property type="term" value="P:isopentenyl diphosphate biosynthetic process, methylerythritol 4-phosphate pathway"/>
    <property type="evidence" value="ECO:0007669"/>
    <property type="project" value="UniProtKB-UniRule"/>
</dbReference>
<feature type="site" description="Positions MEP for the nucleophilic attack" evidence="7">
    <location>
        <position position="210"/>
    </location>
</feature>
<evidence type="ECO:0000256" key="6">
    <source>
        <dbReference type="ARBA" id="ARBA00023229"/>
    </source>
</evidence>
<accession>A0A7X2T0T0</accession>
<dbReference type="Pfam" id="PF01128">
    <property type="entry name" value="IspD"/>
    <property type="match status" value="1"/>
</dbReference>
<keyword evidence="6 7" id="KW-0414">Isoprene biosynthesis</keyword>
<dbReference type="InterPro" id="IPR001228">
    <property type="entry name" value="IspD"/>
</dbReference>
<protein>
    <recommendedName>
        <fullName evidence="7">2-C-methyl-D-erythritol 4-phosphate cytidylyltransferase</fullName>
        <ecNumber evidence="7">2.7.7.60</ecNumber>
    </recommendedName>
    <alternativeName>
        <fullName evidence="7">4-diphosphocytidyl-2C-methyl-D-erythritol synthase</fullName>
    </alternativeName>
    <alternativeName>
        <fullName evidence="7">MEP cytidylyltransferase</fullName>
        <shortName evidence="7">MCT</shortName>
    </alternativeName>
</protein>
<dbReference type="InterPro" id="IPR050088">
    <property type="entry name" value="IspD/TarI_cytidylyltransf_bact"/>
</dbReference>